<evidence type="ECO:0000313" key="2">
    <source>
        <dbReference type="Proteomes" id="UP000018467"/>
    </source>
</evidence>
<organism evidence="1 2">
    <name type="scientific">Astyanax mexicanus</name>
    <name type="common">Blind cave fish</name>
    <name type="synonym">Astyanax fasciatus mexicanus</name>
    <dbReference type="NCBI Taxonomy" id="7994"/>
    <lineage>
        <taxon>Eukaryota</taxon>
        <taxon>Metazoa</taxon>
        <taxon>Chordata</taxon>
        <taxon>Craniata</taxon>
        <taxon>Vertebrata</taxon>
        <taxon>Euteleostomi</taxon>
        <taxon>Actinopterygii</taxon>
        <taxon>Neopterygii</taxon>
        <taxon>Teleostei</taxon>
        <taxon>Ostariophysi</taxon>
        <taxon>Characiformes</taxon>
        <taxon>Characoidei</taxon>
        <taxon>Acestrorhamphidae</taxon>
        <taxon>Acestrorhamphinae</taxon>
        <taxon>Astyanax</taxon>
    </lineage>
</organism>
<dbReference type="Bgee" id="ENSAMXG00000040532">
    <property type="expression patterns" value="Expressed in head kidney and 1 other cell type or tissue"/>
</dbReference>
<dbReference type="Proteomes" id="UP000018467">
    <property type="component" value="Unassembled WGS sequence"/>
</dbReference>
<dbReference type="InParanoid" id="A0A3B1JKZ7"/>
<reference evidence="2" key="1">
    <citation type="submission" date="2013-03" db="EMBL/GenBank/DDBJ databases">
        <authorList>
            <person name="Jeffery W."/>
            <person name="Warren W."/>
            <person name="Wilson R.K."/>
        </authorList>
    </citation>
    <scope>NUCLEOTIDE SEQUENCE</scope>
    <source>
        <strain evidence="2">female</strain>
    </source>
</reference>
<dbReference type="Ensembl" id="ENSAMXT00000032250.1">
    <property type="protein sequence ID" value="ENSAMXP00000043067.1"/>
    <property type="gene ID" value="ENSAMXG00000040532.1"/>
</dbReference>
<evidence type="ECO:0000313" key="1">
    <source>
        <dbReference type="Ensembl" id="ENSAMXP00000043067.1"/>
    </source>
</evidence>
<dbReference type="AlphaFoldDB" id="A0A3B1JKZ7"/>
<reference evidence="1" key="3">
    <citation type="submission" date="2025-08" db="UniProtKB">
        <authorList>
            <consortium name="Ensembl"/>
        </authorList>
    </citation>
    <scope>IDENTIFICATION</scope>
</reference>
<dbReference type="GeneTree" id="ENSGT00940000163630"/>
<accession>A0A3B1JKZ7</accession>
<reference evidence="1" key="4">
    <citation type="submission" date="2025-09" db="UniProtKB">
        <authorList>
            <consortium name="Ensembl"/>
        </authorList>
    </citation>
    <scope>IDENTIFICATION</scope>
</reference>
<name>A0A3B1JKZ7_ASTMX</name>
<dbReference type="PANTHER" id="PTHR19446">
    <property type="entry name" value="REVERSE TRANSCRIPTASES"/>
    <property type="match status" value="1"/>
</dbReference>
<protein>
    <submittedName>
        <fullName evidence="1">Uncharacterized protein</fullName>
    </submittedName>
</protein>
<proteinExistence type="predicted"/>
<keyword evidence="2" id="KW-1185">Reference proteome</keyword>
<reference evidence="2" key="2">
    <citation type="journal article" date="2014" name="Nat. Commun.">
        <title>The cavefish genome reveals candidate genes for eye loss.</title>
        <authorList>
            <person name="McGaugh S.E."/>
            <person name="Gross J.B."/>
            <person name="Aken B."/>
            <person name="Blin M."/>
            <person name="Borowsky R."/>
            <person name="Chalopin D."/>
            <person name="Hinaux H."/>
            <person name="Jeffery W.R."/>
            <person name="Keene A."/>
            <person name="Ma L."/>
            <person name="Minx P."/>
            <person name="Murphy D."/>
            <person name="O'Quin K.E."/>
            <person name="Retaux S."/>
            <person name="Rohner N."/>
            <person name="Searle S.M."/>
            <person name="Stahl B.A."/>
            <person name="Tabin C."/>
            <person name="Volff J.N."/>
            <person name="Yoshizawa M."/>
            <person name="Warren W.C."/>
        </authorList>
    </citation>
    <scope>NUCLEOTIDE SEQUENCE [LARGE SCALE GENOMIC DNA]</scope>
    <source>
        <strain evidence="2">female</strain>
    </source>
</reference>
<sequence>LDKDFLSNINLSNLSSDQLALLDAQITQEEIKNAILAMNTEKSPGTDGFSVQGLFPPSFNEALISLIPKKGRDQTDPANFRSISLINVDSKILAKVLTLRLETILPYSIHTDQVGLIKGRSSTDNLR</sequence>